<reference evidence="9" key="1">
    <citation type="submission" date="2022-08" db="EMBL/GenBank/DDBJ databases">
        <title>Novel sulfate-reducing endosymbionts in the free-living metamonad Anaeramoeba.</title>
        <authorList>
            <person name="Jerlstrom-Hultqvist J."/>
            <person name="Cepicka I."/>
            <person name="Gallot-Lavallee L."/>
            <person name="Salas-Leiva D."/>
            <person name="Curtis B.A."/>
            <person name="Zahonova K."/>
            <person name="Pipaliya S."/>
            <person name="Dacks J."/>
            <person name="Roger A.J."/>
        </authorList>
    </citation>
    <scope>NUCLEOTIDE SEQUENCE</scope>
    <source>
        <strain evidence="9">Schooner1</strain>
    </source>
</reference>
<evidence type="ECO:0000256" key="3">
    <source>
        <dbReference type="ARBA" id="ARBA00006958"/>
    </source>
</evidence>
<dbReference type="InterPro" id="IPR027806">
    <property type="entry name" value="HARBI1_dom"/>
</dbReference>
<dbReference type="PANTHER" id="PTHR22930:SF85">
    <property type="entry name" value="GH03217P-RELATED"/>
    <property type="match status" value="1"/>
</dbReference>
<keyword evidence="6" id="KW-0378">Hydrolase</keyword>
<evidence type="ECO:0000256" key="5">
    <source>
        <dbReference type="ARBA" id="ARBA00022723"/>
    </source>
</evidence>
<proteinExistence type="inferred from homology"/>
<evidence type="ECO:0000256" key="4">
    <source>
        <dbReference type="ARBA" id="ARBA00022722"/>
    </source>
</evidence>
<feature type="domain" description="DDE Tnp4" evidence="8">
    <location>
        <begin position="236"/>
        <end position="383"/>
    </location>
</feature>
<gene>
    <name evidence="9" type="ORF">M0813_28710</name>
</gene>
<evidence type="ECO:0000256" key="2">
    <source>
        <dbReference type="ARBA" id="ARBA00004123"/>
    </source>
</evidence>
<evidence type="ECO:0000259" key="8">
    <source>
        <dbReference type="Pfam" id="PF13359"/>
    </source>
</evidence>
<accession>A0ABQ8XRN4</accession>
<evidence type="ECO:0000313" key="9">
    <source>
        <dbReference type="EMBL" id="KAJ6235268.1"/>
    </source>
</evidence>
<comment type="subcellular location">
    <subcellularLocation>
        <location evidence="2">Nucleus</location>
    </subcellularLocation>
</comment>
<organism evidence="9 10">
    <name type="scientific">Anaeramoeba flamelloides</name>
    <dbReference type="NCBI Taxonomy" id="1746091"/>
    <lineage>
        <taxon>Eukaryota</taxon>
        <taxon>Metamonada</taxon>
        <taxon>Anaeramoebidae</taxon>
        <taxon>Anaeramoeba</taxon>
    </lineage>
</organism>
<evidence type="ECO:0000256" key="7">
    <source>
        <dbReference type="ARBA" id="ARBA00023242"/>
    </source>
</evidence>
<evidence type="ECO:0000256" key="1">
    <source>
        <dbReference type="ARBA" id="ARBA00001968"/>
    </source>
</evidence>
<evidence type="ECO:0000313" key="10">
    <source>
        <dbReference type="Proteomes" id="UP001150062"/>
    </source>
</evidence>
<dbReference type="Proteomes" id="UP001150062">
    <property type="component" value="Unassembled WGS sequence"/>
</dbReference>
<name>A0ABQ8XRN4_9EUKA</name>
<sequence>MNYQENKKKQTNLWTLVDLCVSEIEKSNLYQSSWRTKKNAKKEITIQKKRSPSKLKKLRNLKKKRGRKIIRPRPIWCNHNDRPEHPDTCYLCSETIRKYSKEKNIKMLNGFEKLWLQHEEIFLSFCGLSKSIDLNFRHNFQKLLDKLEIPISQRDLLNKKEQLLLTLSLYRLALPFRVLGLYFNASPTTAFRISKKITTLIIDQLDDFIRWPNIVERKLILEDWSKQGWSNVIGAIDCTEHARFRDLDNEHLFHSGKQRKSTIMSLAICDTQGILIYFKTGIEGHNNDQGAFNKSDLTEILVKNEKLLGDGGFSGNHFIVPYGKKNKNFNQEKRLFNIFHSQSRVIIENVFAHLKKNKICQILIQHEPEFQSKSIKACALIYNFKILENKLLRQKNWIPKLHKHFEVPTRLKDHKIIKTEFQKSKILKVGERIKPSHYKLFCQKHKIKTHNKKHSQIKRLILDFLQNKIITNNYINTILNSIKVDELIDVNKNEDELLINLEIKNTKINTKKKKSNEMKKQNSICTDELNSNQEIILIGENLEYRLYLLNEDSNNFIHDHKKYLMKPLLYNYQIIEKRNTRLNKYLSGFIWHNNLCYLNSLLHLFYPISDYLKIFCNSTYNIINIFCRCVLLLSEINKNTTLPLSEKIKILDSNRSYLICSSNLLGTNYRRYLDQWNVREELFLHQEFKILNYINNYKCTCGHQFEETIKFPEYLLLKKIRIVKNMIVSYNWKKCPKCNELTLLQHSIKFLSIPNFILISVQDTVYTDLKLNFNLKINEKFYQYLLVGIILYQNHSISKFL</sequence>
<comment type="cofactor">
    <cofactor evidence="1">
        <name>a divalent metal cation</name>
        <dbReference type="ChEBI" id="CHEBI:60240"/>
    </cofactor>
</comment>
<comment type="similarity">
    <text evidence="3">Belongs to the HARBI1 family.</text>
</comment>
<dbReference type="PANTHER" id="PTHR22930">
    <property type="match status" value="1"/>
</dbReference>
<keyword evidence="10" id="KW-1185">Reference proteome</keyword>
<protein>
    <recommendedName>
        <fullName evidence="8">DDE Tnp4 domain-containing protein</fullName>
    </recommendedName>
</protein>
<dbReference type="InterPro" id="IPR045249">
    <property type="entry name" value="HARBI1-like"/>
</dbReference>
<comment type="caution">
    <text evidence="9">The sequence shown here is derived from an EMBL/GenBank/DDBJ whole genome shotgun (WGS) entry which is preliminary data.</text>
</comment>
<keyword evidence="4" id="KW-0540">Nuclease</keyword>
<dbReference type="Pfam" id="PF13359">
    <property type="entry name" value="DDE_Tnp_4"/>
    <property type="match status" value="1"/>
</dbReference>
<evidence type="ECO:0000256" key="6">
    <source>
        <dbReference type="ARBA" id="ARBA00022801"/>
    </source>
</evidence>
<keyword evidence="5" id="KW-0479">Metal-binding</keyword>
<dbReference type="EMBL" id="JAOAOG010000263">
    <property type="protein sequence ID" value="KAJ6235268.1"/>
    <property type="molecule type" value="Genomic_DNA"/>
</dbReference>
<keyword evidence="7" id="KW-0539">Nucleus</keyword>